<name>A0AAD5USY8_9APHY</name>
<dbReference type="Proteomes" id="UP001212997">
    <property type="component" value="Unassembled WGS sequence"/>
</dbReference>
<evidence type="ECO:0000313" key="1">
    <source>
        <dbReference type="EMBL" id="KAJ3472526.1"/>
    </source>
</evidence>
<proteinExistence type="predicted"/>
<reference evidence="1" key="1">
    <citation type="submission" date="2022-07" db="EMBL/GenBank/DDBJ databases">
        <title>Genome Sequence of Physisporinus lineatus.</title>
        <authorList>
            <person name="Buettner E."/>
        </authorList>
    </citation>
    <scope>NUCLEOTIDE SEQUENCE</scope>
    <source>
        <strain evidence="1">VT162</strain>
    </source>
</reference>
<accession>A0AAD5USY8</accession>
<gene>
    <name evidence="1" type="ORF">NLI96_g13325</name>
</gene>
<sequence length="141" mass="15842">MPDSRPSPFHHRPSSILDYPSPVLDSPFSTFYRRLSIHLSILETRHSTLENPPLIDAFKDLAKSSEVMDARSSFLNRGPCLSLSGNLRFGLIWSQTEQNRGQTLNPSVSKEIQIEGYSSNTGKLSHTSWLWNGDTIVVVDL</sequence>
<dbReference type="AlphaFoldDB" id="A0AAD5USY8"/>
<comment type="caution">
    <text evidence="1">The sequence shown here is derived from an EMBL/GenBank/DDBJ whole genome shotgun (WGS) entry which is preliminary data.</text>
</comment>
<protein>
    <submittedName>
        <fullName evidence="1">Uncharacterized protein</fullName>
    </submittedName>
</protein>
<organism evidence="1 2">
    <name type="scientific">Meripilus lineatus</name>
    <dbReference type="NCBI Taxonomy" id="2056292"/>
    <lineage>
        <taxon>Eukaryota</taxon>
        <taxon>Fungi</taxon>
        <taxon>Dikarya</taxon>
        <taxon>Basidiomycota</taxon>
        <taxon>Agaricomycotina</taxon>
        <taxon>Agaricomycetes</taxon>
        <taxon>Polyporales</taxon>
        <taxon>Meripilaceae</taxon>
        <taxon>Meripilus</taxon>
    </lineage>
</organism>
<keyword evidence="2" id="KW-1185">Reference proteome</keyword>
<dbReference type="EMBL" id="JANAWD010001953">
    <property type="protein sequence ID" value="KAJ3472526.1"/>
    <property type="molecule type" value="Genomic_DNA"/>
</dbReference>
<evidence type="ECO:0000313" key="2">
    <source>
        <dbReference type="Proteomes" id="UP001212997"/>
    </source>
</evidence>